<keyword evidence="2" id="KW-0479">Metal-binding</keyword>
<dbReference type="GO" id="GO:0003824">
    <property type="term" value="F:catalytic activity"/>
    <property type="evidence" value="ECO:0007669"/>
    <property type="project" value="InterPro"/>
</dbReference>
<evidence type="ECO:0000313" key="7">
    <source>
        <dbReference type="Proteomes" id="UP000824249"/>
    </source>
</evidence>
<evidence type="ECO:0000256" key="2">
    <source>
        <dbReference type="ARBA" id="ARBA00022723"/>
    </source>
</evidence>
<dbReference type="SUPFAM" id="SSF102114">
    <property type="entry name" value="Radical SAM enzymes"/>
    <property type="match status" value="1"/>
</dbReference>
<name>A0A9D1VST5_9FIRM</name>
<dbReference type="InterPro" id="IPR007197">
    <property type="entry name" value="rSAM"/>
</dbReference>
<keyword evidence="4" id="KW-0411">Iron-sulfur</keyword>
<dbReference type="AlphaFoldDB" id="A0A9D1VST5"/>
<dbReference type="Proteomes" id="UP000824249">
    <property type="component" value="Unassembled WGS sequence"/>
</dbReference>
<reference evidence="6" key="2">
    <citation type="submission" date="2021-04" db="EMBL/GenBank/DDBJ databases">
        <authorList>
            <person name="Gilroy R."/>
        </authorList>
    </citation>
    <scope>NUCLEOTIDE SEQUENCE</scope>
    <source>
        <strain evidence="6">26628</strain>
    </source>
</reference>
<dbReference type="GO" id="GO:0046872">
    <property type="term" value="F:metal ion binding"/>
    <property type="evidence" value="ECO:0007669"/>
    <property type="project" value="UniProtKB-KW"/>
</dbReference>
<gene>
    <name evidence="6" type="ORF">H9737_00760</name>
</gene>
<dbReference type="PROSITE" id="PS50104">
    <property type="entry name" value="TIR"/>
    <property type="match status" value="1"/>
</dbReference>
<proteinExistence type="predicted"/>
<dbReference type="InterPro" id="IPR000157">
    <property type="entry name" value="TIR_dom"/>
</dbReference>
<evidence type="ECO:0000256" key="1">
    <source>
        <dbReference type="ARBA" id="ARBA00022691"/>
    </source>
</evidence>
<evidence type="ECO:0000259" key="5">
    <source>
        <dbReference type="PROSITE" id="PS50104"/>
    </source>
</evidence>
<dbReference type="EMBL" id="DXFD01000011">
    <property type="protein sequence ID" value="HIX46204.1"/>
    <property type="molecule type" value="Genomic_DNA"/>
</dbReference>
<dbReference type="Gene3D" id="3.40.50.10140">
    <property type="entry name" value="Toll/interleukin-1 receptor homology (TIR) domain"/>
    <property type="match status" value="1"/>
</dbReference>
<dbReference type="InterPro" id="IPR058240">
    <property type="entry name" value="rSAM_sf"/>
</dbReference>
<dbReference type="SUPFAM" id="SSF56059">
    <property type="entry name" value="Glutathione synthetase ATP-binding domain-like"/>
    <property type="match status" value="1"/>
</dbReference>
<dbReference type="Gene3D" id="3.30.470.20">
    <property type="entry name" value="ATP-grasp fold, B domain"/>
    <property type="match status" value="1"/>
</dbReference>
<comment type="caution">
    <text evidence="6">The sequence shown here is derived from an EMBL/GenBank/DDBJ whole genome shotgun (WGS) entry which is preliminary data.</text>
</comment>
<reference evidence="6" key="1">
    <citation type="journal article" date="2021" name="PeerJ">
        <title>Extensive microbial diversity within the chicken gut microbiome revealed by metagenomics and culture.</title>
        <authorList>
            <person name="Gilroy R."/>
            <person name="Ravi A."/>
            <person name="Getino M."/>
            <person name="Pursley I."/>
            <person name="Horton D.L."/>
            <person name="Alikhan N.F."/>
            <person name="Baker D."/>
            <person name="Gharbi K."/>
            <person name="Hall N."/>
            <person name="Watson M."/>
            <person name="Adriaenssens E.M."/>
            <person name="Foster-Nyarko E."/>
            <person name="Jarju S."/>
            <person name="Secka A."/>
            <person name="Antonio M."/>
            <person name="Oren A."/>
            <person name="Chaudhuri R.R."/>
            <person name="La Ragione R."/>
            <person name="Hildebrand F."/>
            <person name="Pallen M.J."/>
        </authorList>
    </citation>
    <scope>NUCLEOTIDE SEQUENCE</scope>
    <source>
        <strain evidence="6">26628</strain>
    </source>
</reference>
<dbReference type="Pfam" id="PF04055">
    <property type="entry name" value="Radical_SAM"/>
    <property type="match status" value="1"/>
</dbReference>
<sequence length="1098" mass="125074">MTNIGNASGELYLESAKRKINAESRNVFICYRGMYGVGGFFAQSLYYVSLCSNFHDVILYCAPQVNKNVDFQQKSIEEMKNCKVFVPILTEEFCNCDKPDDDQVRKELIMFAHENKKSEDNITVIPVYVMVSDKNGLADRICQWFFGEENAEHSLNIRIWREIYSSGETDDQIQSALQCAMNKIKRASNYVEYRPDGEILSDKFMRILADAETALHKRPKINGGMVWIGTRYSDIEGLESEKTGDDSLFAGAITLFGEQDESKNRSAMCYSGKPEYRVDHNAIDESQDRFIFDEAVKFAAKEPEAQFYFYNQLSYYDVKKEGKSLCDVLGNRCVAVNDKELLHDLSNKSCFHKNFDSTIDGKQRLLNVKPVPYAEIGYEVLCRMFDAKKDDIQFIVQDPIASGGNGTYIMTKENENTLREKCLMQGKTYLCSVYQEFNVPVNLHAIIFRDGVVLCPGSIQVMRTDYDTIDGRSEVRRLMYRGADFLEYARIAKLPDSEENKVNKAHIEKFKSLCRGLCEEIQKKGYRGVIGIDGMIYGGEVRLLEVNCRFQASTALLNRALKGIARPSLQKINLEAWNGARADDYSYLEEVEVKYSNYSYNHIGENSHVSRVLAACEENLALPGKEGHTVCCVESDGFVDSGKRGYQDYAHLFRVVFNTNICWVNEDGGINLDECISEPVKAFRQKIESLGGLEKGEKAKDEELLALKIALLTQGVKISQQASQFLEKRGGLRPATNDAVDIRFGKSFYDVVINAPIDNKFKEFSPFDIDLEGDSLYLFYYGIKITKIDLFNTDPLENRKTHKGFLYSEVAYLSTDRLRVHVTNSCIYKKGNGRGENYSCKFCNIQKGRDKEIDDDSLREVVQAHWDEREQNGLKHFLIGGQSPEQTKSTIDKVCRIVKTICEVVGRDSTQIYAMILPPRVKDETGQDVPDEEGLKRLCGAGLDQISFNIEIFDERCAKKYMPGKGGIARKTYQDCLLAAKDVWRKSLARQGLEQAAWVVRCVRSMIILGLESQDSFRKGMQWMLDNGIQPIISLFRPLKETPLQDAVASSMIYVYKTYFYLRREISKRYERYKGIYILGPDCTCCQNNTLSLPENLL</sequence>
<dbReference type="GO" id="GO:0051536">
    <property type="term" value="F:iron-sulfur cluster binding"/>
    <property type="evidence" value="ECO:0007669"/>
    <property type="project" value="UniProtKB-KW"/>
</dbReference>
<protein>
    <recommendedName>
        <fullName evidence="5">TIR domain-containing protein</fullName>
    </recommendedName>
</protein>
<evidence type="ECO:0000256" key="3">
    <source>
        <dbReference type="ARBA" id="ARBA00023004"/>
    </source>
</evidence>
<evidence type="ECO:0000313" key="6">
    <source>
        <dbReference type="EMBL" id="HIX46204.1"/>
    </source>
</evidence>
<feature type="domain" description="TIR" evidence="5">
    <location>
        <begin position="23"/>
        <end position="167"/>
    </location>
</feature>
<dbReference type="InterPro" id="IPR013785">
    <property type="entry name" value="Aldolase_TIM"/>
</dbReference>
<keyword evidence="3" id="KW-0408">Iron</keyword>
<dbReference type="InterPro" id="IPR035897">
    <property type="entry name" value="Toll_tir_struct_dom_sf"/>
</dbReference>
<accession>A0A9D1VST5</accession>
<dbReference type="GO" id="GO:0007165">
    <property type="term" value="P:signal transduction"/>
    <property type="evidence" value="ECO:0007669"/>
    <property type="project" value="InterPro"/>
</dbReference>
<dbReference type="Gene3D" id="3.20.20.70">
    <property type="entry name" value="Aldolase class I"/>
    <property type="match status" value="1"/>
</dbReference>
<evidence type="ECO:0000256" key="4">
    <source>
        <dbReference type="ARBA" id="ARBA00023014"/>
    </source>
</evidence>
<keyword evidence="1" id="KW-0949">S-adenosyl-L-methionine</keyword>
<organism evidence="6 7">
    <name type="scientific">Candidatus Borkfalkia faecigallinarum</name>
    <dbReference type="NCBI Taxonomy" id="2838509"/>
    <lineage>
        <taxon>Bacteria</taxon>
        <taxon>Bacillati</taxon>
        <taxon>Bacillota</taxon>
        <taxon>Clostridia</taxon>
        <taxon>Christensenellales</taxon>
        <taxon>Christensenellaceae</taxon>
        <taxon>Candidatus Borkfalkia</taxon>
    </lineage>
</organism>